<organism evidence="12">
    <name type="scientific">Fagus sylvatica</name>
    <name type="common">Beechnut</name>
    <dbReference type="NCBI Taxonomy" id="28930"/>
    <lineage>
        <taxon>Eukaryota</taxon>
        <taxon>Viridiplantae</taxon>
        <taxon>Streptophyta</taxon>
        <taxon>Embryophyta</taxon>
        <taxon>Tracheophyta</taxon>
        <taxon>Spermatophyta</taxon>
        <taxon>Magnoliopsida</taxon>
        <taxon>eudicotyledons</taxon>
        <taxon>Gunneridae</taxon>
        <taxon>Pentapetalae</taxon>
        <taxon>rosids</taxon>
        <taxon>fabids</taxon>
        <taxon>Fagales</taxon>
        <taxon>Fagaceae</taxon>
        <taxon>Fagus</taxon>
    </lineage>
</organism>
<feature type="region of interest" description="Disordered" evidence="10">
    <location>
        <begin position="1"/>
        <end position="95"/>
    </location>
</feature>
<evidence type="ECO:0000256" key="9">
    <source>
        <dbReference type="RuleBase" id="RU004335"/>
    </source>
</evidence>
<dbReference type="AlphaFoldDB" id="A0A2N9IWH7"/>
<dbReference type="GO" id="GO:0042973">
    <property type="term" value="F:glucan endo-1,3-beta-D-glucosidase activity"/>
    <property type="evidence" value="ECO:0007669"/>
    <property type="project" value="UniProtKB-EC"/>
</dbReference>
<dbReference type="InterPro" id="IPR017853">
    <property type="entry name" value="GH"/>
</dbReference>
<keyword evidence="11" id="KW-0812">Transmembrane</keyword>
<keyword evidence="6" id="KW-0326">Glycosidase</keyword>
<evidence type="ECO:0000256" key="3">
    <source>
        <dbReference type="ARBA" id="ARBA00012780"/>
    </source>
</evidence>
<keyword evidence="4" id="KW-0732">Signal</keyword>
<evidence type="ECO:0000256" key="5">
    <source>
        <dbReference type="ARBA" id="ARBA00022801"/>
    </source>
</evidence>
<protein>
    <recommendedName>
        <fullName evidence="3">glucan endo-1,3-beta-D-glucosidase</fullName>
        <ecNumber evidence="3">3.2.1.39</ecNumber>
    </recommendedName>
    <alternativeName>
        <fullName evidence="7">(1-&gt;3)-beta-glucan endohydrolase</fullName>
    </alternativeName>
    <alternativeName>
        <fullName evidence="8">Beta-1,3-endoglucanase</fullName>
    </alternativeName>
</protein>
<dbReference type="SUPFAM" id="SSF51445">
    <property type="entry name" value="(Trans)glycosidases"/>
    <property type="match status" value="1"/>
</dbReference>
<keyword evidence="5" id="KW-0378">Hydrolase</keyword>
<dbReference type="GO" id="GO:0005975">
    <property type="term" value="P:carbohydrate metabolic process"/>
    <property type="evidence" value="ECO:0007669"/>
    <property type="project" value="InterPro"/>
</dbReference>
<name>A0A2N9IWH7_FAGSY</name>
<dbReference type="InterPro" id="IPR044965">
    <property type="entry name" value="Glyco_hydro_17_plant"/>
</dbReference>
<feature type="compositionally biased region" description="Low complexity" evidence="10">
    <location>
        <begin position="48"/>
        <end position="88"/>
    </location>
</feature>
<sequence>MPLNFYPAHHPLVGTRGGQKPPNLHATTPSKPQRRDTLHAAAPPPAPHLHAVAAPCRSSATAPRRSSSTPPRRSSATPPRRSTATPSSLSDLSRSRKCTDLVEDYLIVQTRPTRPYPPDQPDHPNRPNRLTLRMVNGYDISKPDLVGVSSASLGINYGQLGNNLPVPSEVIPLIHSIGAKRVKLFEANPLILRAFANTDIEFMVGLGNELLSEMRDPQNALTWVKANIQVYLPATKITGIMVGNEVLTLYNADLSNNLAPAMQSIYGALLSLGLHKNISVVTAHSFNIMGFSYPPSAGAFEQDLREYMTEILNFHEQTGSPFYINVYPYFAYKGSPKEIPLDYVLFETNSVFVDPTTHLFYNNMLFAQIDVVYSAISILGYKGIHVCVSETGWPSKGDIDEVGATLDNAAKYNGNLINMVAEKRVTPLRPSSDLDIYIFALFNENMKPGPTSERNFGLFQPDRTPVYPLQLAPVQLPRVVLVIISIIFIAGVGLLFYVLLTF</sequence>
<dbReference type="InterPro" id="IPR000490">
    <property type="entry name" value="Glyco_hydro_17"/>
</dbReference>
<evidence type="ECO:0000256" key="7">
    <source>
        <dbReference type="ARBA" id="ARBA00033335"/>
    </source>
</evidence>
<evidence type="ECO:0000256" key="4">
    <source>
        <dbReference type="ARBA" id="ARBA00022729"/>
    </source>
</evidence>
<evidence type="ECO:0000256" key="1">
    <source>
        <dbReference type="ARBA" id="ARBA00000382"/>
    </source>
</evidence>
<evidence type="ECO:0000256" key="11">
    <source>
        <dbReference type="SAM" id="Phobius"/>
    </source>
</evidence>
<keyword evidence="11" id="KW-1133">Transmembrane helix</keyword>
<evidence type="ECO:0000313" key="12">
    <source>
        <dbReference type="EMBL" id="SPD28610.1"/>
    </source>
</evidence>
<gene>
    <name evidence="12" type="ORF">FSB_LOCUS56492</name>
</gene>
<dbReference type="Pfam" id="PF00332">
    <property type="entry name" value="Glyco_hydro_17"/>
    <property type="match status" value="1"/>
</dbReference>
<dbReference type="PANTHER" id="PTHR32227">
    <property type="entry name" value="GLUCAN ENDO-1,3-BETA-GLUCOSIDASE BG1-RELATED-RELATED"/>
    <property type="match status" value="1"/>
</dbReference>
<comment type="similarity">
    <text evidence="2 9">Belongs to the glycosyl hydrolase 17 family.</text>
</comment>
<proteinExistence type="inferred from homology"/>
<dbReference type="EC" id="3.2.1.39" evidence="3"/>
<evidence type="ECO:0000256" key="10">
    <source>
        <dbReference type="SAM" id="MobiDB-lite"/>
    </source>
</evidence>
<feature type="transmembrane region" description="Helical" evidence="11">
    <location>
        <begin position="479"/>
        <end position="500"/>
    </location>
</feature>
<evidence type="ECO:0000256" key="6">
    <source>
        <dbReference type="ARBA" id="ARBA00023295"/>
    </source>
</evidence>
<keyword evidence="11" id="KW-0472">Membrane</keyword>
<dbReference type="FunFam" id="3.20.20.80:FF:000005">
    <property type="entry name" value="Glucan endo-1,3-beta-glucosidase 14"/>
    <property type="match status" value="1"/>
</dbReference>
<evidence type="ECO:0000256" key="8">
    <source>
        <dbReference type="ARBA" id="ARBA00033417"/>
    </source>
</evidence>
<accession>A0A2N9IWH7</accession>
<dbReference type="EMBL" id="OIVN01006238">
    <property type="protein sequence ID" value="SPD28610.1"/>
    <property type="molecule type" value="Genomic_DNA"/>
</dbReference>
<reference evidence="12" key="1">
    <citation type="submission" date="2018-02" db="EMBL/GenBank/DDBJ databases">
        <authorList>
            <person name="Cohen D.B."/>
            <person name="Kent A.D."/>
        </authorList>
    </citation>
    <scope>NUCLEOTIDE SEQUENCE</scope>
</reference>
<evidence type="ECO:0000256" key="2">
    <source>
        <dbReference type="ARBA" id="ARBA00008773"/>
    </source>
</evidence>
<dbReference type="Gene3D" id="3.20.20.80">
    <property type="entry name" value="Glycosidases"/>
    <property type="match status" value="1"/>
</dbReference>
<comment type="catalytic activity">
    <reaction evidence="1">
        <text>Hydrolysis of (1-&gt;3)-beta-D-glucosidic linkages in (1-&gt;3)-beta-D-glucans.</text>
        <dbReference type="EC" id="3.2.1.39"/>
    </reaction>
</comment>